<proteinExistence type="predicted"/>
<evidence type="ECO:0000313" key="3">
    <source>
        <dbReference type="Proteomes" id="UP000245764"/>
    </source>
</evidence>
<evidence type="ECO:0000313" key="2">
    <source>
        <dbReference type="EMBL" id="SMR46779.1"/>
    </source>
</evidence>
<feature type="region of interest" description="Disordered" evidence="1">
    <location>
        <begin position="567"/>
        <end position="604"/>
    </location>
</feature>
<gene>
    <name evidence="2" type="ORF">ZT1E4_G3397</name>
</gene>
<dbReference type="EMBL" id="LT854254">
    <property type="protein sequence ID" value="SMR46779.1"/>
    <property type="molecule type" value="Genomic_DNA"/>
</dbReference>
<accession>A0A2H1FZP5</accession>
<sequence length="765" mass="84157">MSLSAQWDVGNSLSGAASGMRALALVLSKEEVQPQAGFAFDAIGARLNVDDALHGDAVVALNGDESVRLAGIKLLIGLQSGGVAQALRSSSSCVRTFLLVAALKGCSYEEQEIADILYEMMRSTNLLSQVPIAPRQLRRMVKAVSGNAEGMLEQTTWEKIPEKDMGKLLMNAFNATESGVFDCTEVSGNTGLIRIASIMLWLSPEQTGLFAGEDCIFGSKTGQLRIKYAANTSPLDHAGVSAWTVKNWRALKSSISIITDDPDDEEFIAPHPYTNMIPLGVTRQYYANLAISARGTDLLGGFAAALLDSISDFGRAIPYDTNRFIQEPKRWAEAILYDNVPLRKLWPSSFLHNLKQPGGLWESLGWTPSEIEQSRLPVYQDLTTYIESERAITAERLLQRLSYRDVDDHSENTEKTAPIYSGTAVREVFKDAVSKHWPSPSTVEKVLFHIETLVASALLLSQQRPIGTITPFFNPATPGDWIWDAMGRVGCMLPKLAELCLKASVNPCNAAFKIKGNRSPLMVASHGRVAFPYILRDHSCLQEDALAVSVIAGNMRYNDRAHEVVLETSPTEDAPGSLQKQRPPSAMTAQAGPGASSDDSTATFKLPANTNESKLTHLIAETETSLLLKTRLSSEPHPDRAQFTQVVSYKDTALRIAAAEHMDDESWHGIHNMDRRISPDFLQQIRLVECESLARDQVQASGVDRVVTKMPHDQAQRFFAADPVFCGMPWEIKLRVQQFMPIDDCVKIMVEDEGMGSKLITRGIF</sequence>
<evidence type="ECO:0000256" key="1">
    <source>
        <dbReference type="SAM" id="MobiDB-lite"/>
    </source>
</evidence>
<reference evidence="3" key="1">
    <citation type="submission" date="2017-05" db="EMBL/GenBank/DDBJ databases">
        <authorList>
            <person name="Song R."/>
            <person name="Chenine A.L."/>
            <person name="Ruprecht R.M."/>
        </authorList>
    </citation>
    <scope>NUCLEOTIDE SEQUENCE [LARGE SCALE GENOMIC DNA]</scope>
</reference>
<dbReference type="Proteomes" id="UP000245764">
    <property type="component" value="Chromosome 2"/>
</dbReference>
<name>A0A2H1FZP5_ZYMTR</name>
<protein>
    <submittedName>
        <fullName evidence="2">Uncharacterized protein</fullName>
    </submittedName>
</protein>
<dbReference type="AlphaFoldDB" id="A0A2H1FZP5"/>
<organism evidence="2 3">
    <name type="scientific">Zymoseptoria tritici ST99CH_1E4</name>
    <dbReference type="NCBI Taxonomy" id="1276532"/>
    <lineage>
        <taxon>Eukaryota</taxon>
        <taxon>Fungi</taxon>
        <taxon>Dikarya</taxon>
        <taxon>Ascomycota</taxon>
        <taxon>Pezizomycotina</taxon>
        <taxon>Dothideomycetes</taxon>
        <taxon>Dothideomycetidae</taxon>
        <taxon>Mycosphaerellales</taxon>
        <taxon>Mycosphaerellaceae</taxon>
        <taxon>Zymoseptoria</taxon>
    </lineage>
</organism>